<organism evidence="1 2">
    <name type="scientific">Sulfurimonas gotlandica (strain DSM 19862 / JCM 16533 / GD1)</name>
    <dbReference type="NCBI Taxonomy" id="929558"/>
    <lineage>
        <taxon>Bacteria</taxon>
        <taxon>Pseudomonadati</taxon>
        <taxon>Campylobacterota</taxon>
        <taxon>Epsilonproteobacteria</taxon>
        <taxon>Campylobacterales</taxon>
        <taxon>Sulfurimonadaceae</taxon>
        <taxon>Sulfurimonas</taxon>
    </lineage>
</organism>
<dbReference type="HOGENOM" id="CLU_1795487_0_0_7"/>
<sequence>MTNLIYYNKETGTYVQFEIEGKHSYSFFDNEADIKDAANKFVDYVMSKILQFGADVEFPIKLLKELEDEQEIDLFLLAPFNEKSKETLASCIFAIIPENDIRNYFDIKTNTRYISEAIGKDSIIICRELNDGKYSASNISFIELETKFITI</sequence>
<reference evidence="1 2" key="1">
    <citation type="journal article" date="2012" name="Proc. Natl. Acad. Sci. U.S.A.">
        <title>Genome and physiology of a model Epsilonproteobacterium responsible for sulfide detoxification in marine oxygen depletion zones.</title>
        <authorList>
            <person name="Grote J."/>
            <person name="Schott T."/>
            <person name="Bruckner C.G."/>
            <person name="Glockner F.O."/>
            <person name="Jost G."/>
            <person name="Teeling H."/>
            <person name="Labrenz M."/>
            <person name="Jurgens K."/>
        </authorList>
    </citation>
    <scope>NUCLEOTIDE SEQUENCE [LARGE SCALE GENOMIC DNA]</scope>
    <source>
        <strain evidence="1 2">GD1</strain>
    </source>
</reference>
<gene>
    <name evidence="1" type="ORF">SMGD1_0275</name>
</gene>
<dbReference type="EMBL" id="AFRZ01000001">
    <property type="protein sequence ID" value="EHP28802.1"/>
    <property type="molecule type" value="Genomic_DNA"/>
</dbReference>
<comment type="caution">
    <text evidence="1">The sequence shown here is derived from an EMBL/GenBank/DDBJ whole genome shotgun (WGS) entry which is preliminary data.</text>
</comment>
<protein>
    <submittedName>
        <fullName evidence="1">Uncharacterized protein</fullName>
    </submittedName>
</protein>
<dbReference type="Proteomes" id="UP000006431">
    <property type="component" value="Unassembled WGS sequence"/>
</dbReference>
<name>B6BL64_SULGG</name>
<proteinExistence type="predicted"/>
<dbReference type="STRING" id="929558.SMGD1_0275"/>
<dbReference type="AlphaFoldDB" id="B6BL64"/>
<accession>H1FTM6</accession>
<accession>B6BL64</accession>
<evidence type="ECO:0000313" key="2">
    <source>
        <dbReference type="Proteomes" id="UP000006431"/>
    </source>
</evidence>
<dbReference type="PATRIC" id="fig|929558.5.peg.274"/>
<evidence type="ECO:0000313" key="1">
    <source>
        <dbReference type="EMBL" id="EHP28802.1"/>
    </source>
</evidence>
<keyword evidence="2" id="KW-1185">Reference proteome</keyword>